<protein>
    <recommendedName>
        <fullName evidence="3">Phosphonoacetaldehyde hydrolase</fullName>
    </recommendedName>
</protein>
<dbReference type="PANTHER" id="PTHR43434:SF19">
    <property type="entry name" value="PHOSPHONOACETALDEHYDE HYDROLASE"/>
    <property type="match status" value="1"/>
</dbReference>
<accession>A0A0G4FVG9</accession>
<dbReference type="NCBIfam" id="TIGR01422">
    <property type="entry name" value="phosphonatase"/>
    <property type="match status" value="1"/>
</dbReference>
<dbReference type="OMA" id="GRPAPWM"/>
<dbReference type="PANTHER" id="PTHR43434">
    <property type="entry name" value="PHOSPHOGLYCOLATE PHOSPHATASE"/>
    <property type="match status" value="1"/>
</dbReference>
<dbReference type="SUPFAM" id="SSF56784">
    <property type="entry name" value="HAD-like"/>
    <property type="match status" value="1"/>
</dbReference>
<dbReference type="Gene3D" id="3.40.50.1000">
    <property type="entry name" value="HAD superfamily/HAD-like"/>
    <property type="match status" value="1"/>
</dbReference>
<dbReference type="SFLD" id="SFLDG01129">
    <property type="entry name" value="C1.5:_HAD__Beta-PGM__Phosphata"/>
    <property type="match status" value="1"/>
</dbReference>
<dbReference type="SFLD" id="SFLDS00003">
    <property type="entry name" value="Haloacid_Dehalogenase"/>
    <property type="match status" value="1"/>
</dbReference>
<dbReference type="InterPro" id="IPR006323">
    <property type="entry name" value="Phosphonoacetald_hydro"/>
</dbReference>
<sequence length="267" mass="29314">MAILDFSGTVADPYSLAVHKAFVEVFAASGVQITMSDARAPPALKNYFHIRAILEIPEVRRRFMEARGHEPNPADVEMLHEAFVGRQSDMVSAYSSLVPECVDAVEKIRKMGCKIAGTTGLGRSLLDASLKEAATQGFVSDSFVAGDDLEGSFGSRTQPFMIYQNMRNLQIPYVQSVVKIDDSVMGIAEGLNAGCWTVAVSRYSTHMDVDSIDQWEALGQEEQTRREQASRDKLVGESGAHYVVDTLADVPLVIEDINARLAKQERP</sequence>
<dbReference type="InterPro" id="IPR023214">
    <property type="entry name" value="HAD_sf"/>
</dbReference>
<evidence type="ECO:0000313" key="1">
    <source>
        <dbReference type="EMBL" id="CEM19214.1"/>
    </source>
</evidence>
<dbReference type="Gene3D" id="1.10.150.240">
    <property type="entry name" value="Putative phosphatase, domain 2"/>
    <property type="match status" value="1"/>
</dbReference>
<evidence type="ECO:0000313" key="2">
    <source>
        <dbReference type="Proteomes" id="UP000041254"/>
    </source>
</evidence>
<dbReference type="AlphaFoldDB" id="A0A0G4FVG9"/>
<dbReference type="OrthoDB" id="40579at2759"/>
<dbReference type="PhylomeDB" id="A0A0G4FVG9"/>
<dbReference type="Pfam" id="PF00702">
    <property type="entry name" value="Hydrolase"/>
    <property type="match status" value="1"/>
</dbReference>
<organism evidence="1 2">
    <name type="scientific">Vitrella brassicaformis (strain CCMP3155)</name>
    <dbReference type="NCBI Taxonomy" id="1169540"/>
    <lineage>
        <taxon>Eukaryota</taxon>
        <taxon>Sar</taxon>
        <taxon>Alveolata</taxon>
        <taxon>Colpodellida</taxon>
        <taxon>Vitrellaceae</taxon>
        <taxon>Vitrella</taxon>
    </lineage>
</organism>
<dbReference type="GO" id="GO:0006281">
    <property type="term" value="P:DNA repair"/>
    <property type="evidence" value="ECO:0007669"/>
    <property type="project" value="TreeGrafter"/>
</dbReference>
<dbReference type="Proteomes" id="UP000041254">
    <property type="component" value="Unassembled WGS sequence"/>
</dbReference>
<gene>
    <name evidence="1" type="ORF">Vbra_16312</name>
</gene>
<proteinExistence type="inferred from homology"/>
<dbReference type="GO" id="GO:0008967">
    <property type="term" value="F:phosphoglycolate phosphatase activity"/>
    <property type="evidence" value="ECO:0007669"/>
    <property type="project" value="TreeGrafter"/>
</dbReference>
<dbReference type="InterPro" id="IPR050155">
    <property type="entry name" value="HAD-like_hydrolase_sf"/>
</dbReference>
<dbReference type="GO" id="GO:0050194">
    <property type="term" value="F:phosphonoacetaldehyde hydrolase activity"/>
    <property type="evidence" value="ECO:0007669"/>
    <property type="project" value="InterPro"/>
</dbReference>
<keyword evidence="2" id="KW-1185">Reference proteome</keyword>
<dbReference type="InterPro" id="IPR023198">
    <property type="entry name" value="PGP-like_dom2"/>
</dbReference>
<dbReference type="InParanoid" id="A0A0G4FVG9"/>
<dbReference type="STRING" id="1169540.A0A0G4FVG9"/>
<dbReference type="GO" id="GO:0019700">
    <property type="term" value="P:organic phosphonate catabolic process"/>
    <property type="evidence" value="ECO:0007669"/>
    <property type="project" value="InterPro"/>
</dbReference>
<evidence type="ECO:0008006" key="3">
    <source>
        <dbReference type="Google" id="ProtNLM"/>
    </source>
</evidence>
<name>A0A0G4FVG9_VITBC</name>
<dbReference type="GO" id="GO:0005829">
    <property type="term" value="C:cytosol"/>
    <property type="evidence" value="ECO:0007669"/>
    <property type="project" value="TreeGrafter"/>
</dbReference>
<dbReference type="EMBL" id="CDMY01000510">
    <property type="protein sequence ID" value="CEM19214.1"/>
    <property type="molecule type" value="Genomic_DNA"/>
</dbReference>
<dbReference type="HAMAP" id="MF_01375">
    <property type="entry name" value="PhnX"/>
    <property type="match status" value="1"/>
</dbReference>
<dbReference type="VEuPathDB" id="CryptoDB:Vbra_16312"/>
<reference evidence="1 2" key="1">
    <citation type="submission" date="2014-11" db="EMBL/GenBank/DDBJ databases">
        <authorList>
            <person name="Zhu J."/>
            <person name="Qi W."/>
            <person name="Song R."/>
        </authorList>
    </citation>
    <scope>NUCLEOTIDE SEQUENCE [LARGE SCALE GENOMIC DNA]</scope>
</reference>
<dbReference type="InterPro" id="IPR036412">
    <property type="entry name" value="HAD-like_sf"/>
</dbReference>